<dbReference type="Pfam" id="PF00057">
    <property type="entry name" value="Ldl_recept_a"/>
    <property type="match status" value="3"/>
</dbReference>
<feature type="disulfide bond" evidence="8">
    <location>
        <begin position="62"/>
        <end position="77"/>
    </location>
</feature>
<dbReference type="InterPro" id="IPR023415">
    <property type="entry name" value="LDLR_class-A_CS"/>
</dbReference>
<evidence type="ECO:0000256" key="1">
    <source>
        <dbReference type="ARBA" id="ARBA00004167"/>
    </source>
</evidence>
<evidence type="ECO:0000256" key="6">
    <source>
        <dbReference type="ARBA" id="ARBA00023136"/>
    </source>
</evidence>
<dbReference type="PANTHER" id="PTHR24270">
    <property type="entry name" value="LOW-DENSITY LIPOPROTEIN RECEPTOR-RELATED"/>
    <property type="match status" value="1"/>
</dbReference>
<dbReference type="PRINTS" id="PR00261">
    <property type="entry name" value="LDLRECEPTOR"/>
</dbReference>
<evidence type="ECO:0000256" key="2">
    <source>
        <dbReference type="ARBA" id="ARBA00004308"/>
    </source>
</evidence>
<dbReference type="OMA" id="NTRTACT"/>
<keyword evidence="7 8" id="KW-1015">Disulfide bond</keyword>
<accession>T1G2A7</accession>
<dbReference type="SMART" id="SM00192">
    <property type="entry name" value="LDLa"/>
    <property type="match status" value="3"/>
</dbReference>
<dbReference type="EnsemblMetazoa" id="HelroT75816">
    <property type="protein sequence ID" value="HelroP75816"/>
    <property type="gene ID" value="HelroG75816"/>
</dbReference>
<dbReference type="PROSITE" id="PS01209">
    <property type="entry name" value="LDLRA_1"/>
    <property type="match status" value="1"/>
</dbReference>
<feature type="disulfide bond" evidence="8">
    <location>
        <begin position="1"/>
        <end position="13"/>
    </location>
</feature>
<evidence type="ECO:0000256" key="3">
    <source>
        <dbReference type="ARBA" id="ARBA00022692"/>
    </source>
</evidence>
<keyword evidence="3" id="KW-0812">Transmembrane</keyword>
<dbReference type="HOGENOM" id="CLU_1772727_0_0_1"/>
<reference evidence="11" key="1">
    <citation type="submission" date="2012-12" db="EMBL/GenBank/DDBJ databases">
        <authorList>
            <person name="Hellsten U."/>
            <person name="Grimwood J."/>
            <person name="Chapman J.A."/>
            <person name="Shapiro H."/>
            <person name="Aerts A."/>
            <person name="Otillar R.P."/>
            <person name="Terry A.Y."/>
            <person name="Boore J.L."/>
            <person name="Simakov O."/>
            <person name="Marletaz F."/>
            <person name="Cho S.-J."/>
            <person name="Edsinger-Gonzales E."/>
            <person name="Havlak P."/>
            <person name="Kuo D.-H."/>
            <person name="Larsson T."/>
            <person name="Lv J."/>
            <person name="Arendt D."/>
            <person name="Savage R."/>
            <person name="Osoegawa K."/>
            <person name="de Jong P."/>
            <person name="Lindberg D.R."/>
            <person name="Seaver E.C."/>
            <person name="Weisblat D.A."/>
            <person name="Putnam N.H."/>
            <person name="Grigoriev I.V."/>
            <person name="Rokhsar D.S."/>
        </authorList>
    </citation>
    <scope>NUCLEOTIDE SEQUENCE</scope>
</reference>
<comment type="caution">
    <text evidence="8">Lacks conserved residue(s) required for the propagation of feature annotation.</text>
</comment>
<evidence type="ECO:0000256" key="4">
    <source>
        <dbReference type="ARBA" id="ARBA00022737"/>
    </source>
</evidence>
<name>T1G2A7_HELRO</name>
<dbReference type="GO" id="GO:0016192">
    <property type="term" value="P:vesicle-mediated transport"/>
    <property type="evidence" value="ECO:0007669"/>
    <property type="project" value="UniProtKB-ARBA"/>
</dbReference>
<dbReference type="EMBL" id="AMQM01003487">
    <property type="status" value="NOT_ANNOTATED_CDS"/>
    <property type="molecule type" value="Genomic_DNA"/>
</dbReference>
<evidence type="ECO:0000313" key="11">
    <source>
        <dbReference type="Proteomes" id="UP000015101"/>
    </source>
</evidence>
<dbReference type="GO" id="GO:0012505">
    <property type="term" value="C:endomembrane system"/>
    <property type="evidence" value="ECO:0007669"/>
    <property type="project" value="UniProtKB-SubCell"/>
</dbReference>
<dbReference type="InterPro" id="IPR002172">
    <property type="entry name" value="LDrepeatLR_classA_rpt"/>
</dbReference>
<gene>
    <name evidence="10" type="primary">20215205</name>
    <name evidence="9" type="ORF">HELRODRAFT_75816</name>
</gene>
<dbReference type="RefSeq" id="XP_009014274.1">
    <property type="nucleotide sequence ID" value="XM_009016026.1"/>
</dbReference>
<keyword evidence="6" id="KW-0472">Membrane</keyword>
<comment type="subcellular location">
    <subcellularLocation>
        <location evidence="2">Endomembrane system</location>
    </subcellularLocation>
    <subcellularLocation>
        <location evidence="1">Membrane</location>
        <topology evidence="1">Single-pass membrane protein</topology>
    </subcellularLocation>
</comment>
<reference evidence="9 11" key="2">
    <citation type="journal article" date="2013" name="Nature">
        <title>Insights into bilaterian evolution from three spiralian genomes.</title>
        <authorList>
            <person name="Simakov O."/>
            <person name="Marletaz F."/>
            <person name="Cho S.J."/>
            <person name="Edsinger-Gonzales E."/>
            <person name="Havlak P."/>
            <person name="Hellsten U."/>
            <person name="Kuo D.H."/>
            <person name="Larsson T."/>
            <person name="Lv J."/>
            <person name="Arendt D."/>
            <person name="Savage R."/>
            <person name="Osoegawa K."/>
            <person name="de Jong P."/>
            <person name="Grimwood J."/>
            <person name="Chapman J.A."/>
            <person name="Shapiro H."/>
            <person name="Aerts A."/>
            <person name="Otillar R.P."/>
            <person name="Terry A.Y."/>
            <person name="Boore J.L."/>
            <person name="Grigoriev I.V."/>
            <person name="Lindberg D.R."/>
            <person name="Seaver E.C."/>
            <person name="Weisblat D.A."/>
            <person name="Putnam N.H."/>
            <person name="Rokhsar D.S."/>
        </authorList>
    </citation>
    <scope>NUCLEOTIDE SEQUENCE</scope>
</reference>
<dbReference type="SUPFAM" id="SSF57424">
    <property type="entry name" value="LDL receptor-like module"/>
    <property type="match status" value="3"/>
</dbReference>
<keyword evidence="4" id="KW-0677">Repeat</keyword>
<dbReference type="GeneID" id="20215205"/>
<protein>
    <submittedName>
        <fullName evidence="9 10">Uncharacterized protein</fullName>
    </submittedName>
</protein>
<dbReference type="OrthoDB" id="6142318at2759"/>
<feature type="disulfide bond" evidence="8">
    <location>
        <begin position="103"/>
        <end position="118"/>
    </location>
</feature>
<evidence type="ECO:0000256" key="8">
    <source>
        <dbReference type="PROSITE-ProRule" id="PRU00124"/>
    </source>
</evidence>
<evidence type="ECO:0000256" key="7">
    <source>
        <dbReference type="ARBA" id="ARBA00023157"/>
    </source>
</evidence>
<dbReference type="GO" id="GO:0016020">
    <property type="term" value="C:membrane"/>
    <property type="evidence" value="ECO:0007669"/>
    <property type="project" value="UniProtKB-SubCell"/>
</dbReference>
<dbReference type="STRING" id="6412.T1G2A7"/>
<dbReference type="InterPro" id="IPR036055">
    <property type="entry name" value="LDL_receptor-like_sf"/>
</dbReference>
<keyword evidence="5" id="KW-1133">Transmembrane helix</keyword>
<dbReference type="CDD" id="cd00112">
    <property type="entry name" value="LDLa"/>
    <property type="match status" value="2"/>
</dbReference>
<dbReference type="CTD" id="20215205"/>
<dbReference type="PANTHER" id="PTHR24270:SF61">
    <property type="entry name" value="EGF-LIKE DOMAIN-CONTAINING PROTEIN"/>
    <property type="match status" value="1"/>
</dbReference>
<dbReference type="KEGG" id="hro:HELRODRAFT_75816"/>
<dbReference type="EMBL" id="KB096183">
    <property type="protein sequence ID" value="ESO07663.1"/>
    <property type="molecule type" value="Genomic_DNA"/>
</dbReference>
<evidence type="ECO:0000256" key="5">
    <source>
        <dbReference type="ARBA" id="ARBA00022989"/>
    </source>
</evidence>
<dbReference type="Gene3D" id="4.10.400.10">
    <property type="entry name" value="Low-density Lipoprotein Receptor"/>
    <property type="match status" value="3"/>
</dbReference>
<dbReference type="AlphaFoldDB" id="T1G2A7"/>
<keyword evidence="11" id="KW-1185">Reference proteome</keyword>
<dbReference type="Proteomes" id="UP000015101">
    <property type="component" value="Unassembled WGS sequence"/>
</dbReference>
<evidence type="ECO:0000313" key="9">
    <source>
        <dbReference type="EMBL" id="ESO07663.1"/>
    </source>
</evidence>
<reference evidence="10" key="3">
    <citation type="submission" date="2015-06" db="UniProtKB">
        <authorList>
            <consortium name="EnsemblMetazoa"/>
        </authorList>
    </citation>
    <scope>IDENTIFICATION</scope>
</reference>
<evidence type="ECO:0000313" key="10">
    <source>
        <dbReference type="EnsemblMetazoa" id="HelroP75816"/>
    </source>
</evidence>
<dbReference type="PROSITE" id="PS50068">
    <property type="entry name" value="LDLRA_2"/>
    <property type="match status" value="3"/>
</dbReference>
<dbReference type="InterPro" id="IPR050685">
    <property type="entry name" value="LDLR"/>
</dbReference>
<organism evidence="10 11">
    <name type="scientific">Helobdella robusta</name>
    <name type="common">Californian leech</name>
    <dbReference type="NCBI Taxonomy" id="6412"/>
    <lineage>
        <taxon>Eukaryota</taxon>
        <taxon>Metazoa</taxon>
        <taxon>Spiralia</taxon>
        <taxon>Lophotrochozoa</taxon>
        <taxon>Annelida</taxon>
        <taxon>Clitellata</taxon>
        <taxon>Hirudinea</taxon>
        <taxon>Rhynchobdellida</taxon>
        <taxon>Glossiphoniidae</taxon>
        <taxon>Helobdella</taxon>
    </lineage>
</organism>
<sequence length="147" mass="17032">CESNEHQCRNGRCISMDFLCDGIHDCPEKDDESDQVLLNRSCPNDLVYCEITKKCMKSSQMCDRYQDCPDDSDESNCSQCTSLSDEYRCNGKTMRCIPNEQYCDQVQQCPDGDDEQSCSCYLFIHFFFNLDEIPNADFDLYNQLLLV</sequence>
<dbReference type="InParanoid" id="T1G2A7"/>
<dbReference type="eggNOG" id="KOG1215">
    <property type="taxonomic scope" value="Eukaryota"/>
</dbReference>
<feature type="disulfide bond" evidence="8">
    <location>
        <begin position="8"/>
        <end position="26"/>
    </location>
</feature>
<proteinExistence type="predicted"/>